<gene>
    <name evidence="2" type="ORF">KS419_11470</name>
</gene>
<name>A0ABS6JFA4_9BACI</name>
<proteinExistence type="predicted"/>
<feature type="domain" description="ABC transporter" evidence="1">
    <location>
        <begin position="17"/>
        <end position="66"/>
    </location>
</feature>
<comment type="caution">
    <text evidence="2">The sequence shown here is derived from an EMBL/GenBank/DDBJ whole genome shotgun (WGS) entry which is preliminary data.</text>
</comment>
<dbReference type="Pfam" id="PF00005">
    <property type="entry name" value="ABC_tran"/>
    <property type="match status" value="1"/>
</dbReference>
<dbReference type="PANTHER" id="PTHR43582:SF2">
    <property type="entry name" value="LINEARMYCIN RESISTANCE ATP-BINDING PROTEIN LNRL"/>
    <property type="match status" value="1"/>
</dbReference>
<accession>A0ABS6JFA4</accession>
<sequence length="216" mass="24500">MTFFAKAYGLKGKDLKEAVKSTLDLVGLLERQNDPIKTFSGGMKRRLNIAVALMHQPEIIIMDEPTVGIDPQSRKYILETVKKLNQDRKMTVIYTSHYMEEVEYLCDRVYIMDCGEVIASGTKDEIKGILSQENTVEVMFDQLSAELITTLKEDASISSVMEDGNKFTVICSAEVNILEKLMDLGKREERKLVSVQVKMPTLEDVFLHLTGKKLRD</sequence>
<evidence type="ECO:0000313" key="3">
    <source>
        <dbReference type="Proteomes" id="UP000784880"/>
    </source>
</evidence>
<dbReference type="GO" id="GO:0005524">
    <property type="term" value="F:ATP binding"/>
    <property type="evidence" value="ECO:0007669"/>
    <property type="project" value="UniProtKB-KW"/>
</dbReference>
<dbReference type="RefSeq" id="WP_217066545.1">
    <property type="nucleotide sequence ID" value="NZ_JAHQCS010000097.1"/>
</dbReference>
<dbReference type="InterPro" id="IPR003439">
    <property type="entry name" value="ABC_transporter-like_ATP-bd"/>
</dbReference>
<dbReference type="Proteomes" id="UP000784880">
    <property type="component" value="Unassembled WGS sequence"/>
</dbReference>
<keyword evidence="2" id="KW-0547">Nucleotide-binding</keyword>
<evidence type="ECO:0000259" key="1">
    <source>
        <dbReference type="Pfam" id="PF00005"/>
    </source>
</evidence>
<reference evidence="2 3" key="1">
    <citation type="submission" date="2021-06" db="EMBL/GenBank/DDBJ databases">
        <title>Bacillus sp. RD4P76, an endophyte from a halophyte.</title>
        <authorList>
            <person name="Sun J.-Q."/>
        </authorList>
    </citation>
    <scope>NUCLEOTIDE SEQUENCE [LARGE SCALE GENOMIC DNA]</scope>
    <source>
        <strain evidence="2 3">CGMCC 1.15917</strain>
    </source>
</reference>
<protein>
    <submittedName>
        <fullName evidence="2">ABC transporter ATP-binding protein</fullName>
    </submittedName>
</protein>
<dbReference type="EMBL" id="JAHQCS010000097">
    <property type="protein sequence ID" value="MBU9712360.1"/>
    <property type="molecule type" value="Genomic_DNA"/>
</dbReference>
<evidence type="ECO:0000313" key="2">
    <source>
        <dbReference type="EMBL" id="MBU9712360.1"/>
    </source>
</evidence>
<keyword evidence="2" id="KW-0067">ATP-binding</keyword>
<organism evidence="2 3">
    <name type="scientific">Evansella tamaricis</name>
    <dbReference type="NCBI Taxonomy" id="2069301"/>
    <lineage>
        <taxon>Bacteria</taxon>
        <taxon>Bacillati</taxon>
        <taxon>Bacillota</taxon>
        <taxon>Bacilli</taxon>
        <taxon>Bacillales</taxon>
        <taxon>Bacillaceae</taxon>
        <taxon>Evansella</taxon>
    </lineage>
</organism>
<dbReference type="PANTHER" id="PTHR43582">
    <property type="entry name" value="LINEARMYCIN RESISTANCE ATP-BINDING PROTEIN LNRL"/>
    <property type="match status" value="1"/>
</dbReference>
<keyword evidence="3" id="KW-1185">Reference proteome</keyword>